<sequence>MQKYNSTDSIKQTLYIHSFPTMHLLLFAVVFGIISFQAIAAVNDSNCTSTSKIRQIYIDVHNTLRMENGLDNMVRKH</sequence>
<keyword evidence="1" id="KW-0472">Membrane</keyword>
<feature type="transmembrane region" description="Helical" evidence="1">
    <location>
        <begin position="21"/>
        <end position="42"/>
    </location>
</feature>
<accession>A0A0B1S3Z7</accession>
<gene>
    <name evidence="2" type="ORF">OESDEN_22415</name>
</gene>
<name>A0A0B1S3Z7_OESDE</name>
<keyword evidence="1" id="KW-1133">Transmembrane helix</keyword>
<organism evidence="2 3">
    <name type="scientific">Oesophagostomum dentatum</name>
    <name type="common">Nodular worm</name>
    <dbReference type="NCBI Taxonomy" id="61180"/>
    <lineage>
        <taxon>Eukaryota</taxon>
        <taxon>Metazoa</taxon>
        <taxon>Ecdysozoa</taxon>
        <taxon>Nematoda</taxon>
        <taxon>Chromadorea</taxon>
        <taxon>Rhabditida</taxon>
        <taxon>Rhabditina</taxon>
        <taxon>Rhabditomorpha</taxon>
        <taxon>Strongyloidea</taxon>
        <taxon>Strongylidae</taxon>
        <taxon>Oesophagostomum</taxon>
    </lineage>
</organism>
<dbReference type="EMBL" id="KN610243">
    <property type="protein sequence ID" value="KHJ77965.1"/>
    <property type="molecule type" value="Genomic_DNA"/>
</dbReference>
<proteinExistence type="predicted"/>
<reference evidence="2 3" key="1">
    <citation type="submission" date="2014-03" db="EMBL/GenBank/DDBJ databases">
        <title>Draft genome of the hookworm Oesophagostomum dentatum.</title>
        <authorList>
            <person name="Mitreva M."/>
        </authorList>
    </citation>
    <scope>NUCLEOTIDE SEQUENCE [LARGE SCALE GENOMIC DNA]</scope>
    <source>
        <strain evidence="2 3">OD-Hann</strain>
    </source>
</reference>
<dbReference type="Proteomes" id="UP000053660">
    <property type="component" value="Unassembled WGS sequence"/>
</dbReference>
<dbReference type="AlphaFoldDB" id="A0A0B1S3Z7"/>
<evidence type="ECO:0000313" key="2">
    <source>
        <dbReference type="EMBL" id="KHJ77965.1"/>
    </source>
</evidence>
<evidence type="ECO:0000313" key="3">
    <source>
        <dbReference type="Proteomes" id="UP000053660"/>
    </source>
</evidence>
<protein>
    <submittedName>
        <fullName evidence="2">Uncharacterized protein</fullName>
    </submittedName>
</protein>
<keyword evidence="1" id="KW-0812">Transmembrane</keyword>
<evidence type="ECO:0000256" key="1">
    <source>
        <dbReference type="SAM" id="Phobius"/>
    </source>
</evidence>
<keyword evidence="3" id="KW-1185">Reference proteome</keyword>